<gene>
    <name evidence="2" type="ORF">V5R04_00985</name>
</gene>
<proteinExistence type="predicted"/>
<dbReference type="PANTHER" id="PTHR10285">
    <property type="entry name" value="URIDINE KINASE"/>
    <property type="match status" value="1"/>
</dbReference>
<evidence type="ECO:0000259" key="1">
    <source>
        <dbReference type="Pfam" id="PF00485"/>
    </source>
</evidence>
<organism evidence="2">
    <name type="scientific">Jonesiaceae bacterium BS-20</name>
    <dbReference type="NCBI Taxonomy" id="3120821"/>
    <lineage>
        <taxon>Bacteria</taxon>
        <taxon>Bacillati</taxon>
        <taxon>Actinomycetota</taxon>
        <taxon>Actinomycetes</taxon>
        <taxon>Micrococcales</taxon>
        <taxon>Jonesiaceae</taxon>
    </lineage>
</organism>
<dbReference type="AlphaFoldDB" id="A0AAU7DVG4"/>
<dbReference type="GO" id="GO:0005524">
    <property type="term" value="F:ATP binding"/>
    <property type="evidence" value="ECO:0007669"/>
    <property type="project" value="InterPro"/>
</dbReference>
<dbReference type="InterPro" id="IPR006083">
    <property type="entry name" value="PRK/URK"/>
</dbReference>
<keyword evidence="2" id="KW-0808">Transferase</keyword>
<name>A0AAU7DVG4_9MICO</name>
<dbReference type="Pfam" id="PF00485">
    <property type="entry name" value="PRK"/>
    <property type="match status" value="1"/>
</dbReference>
<sequence>MEQPTILNIDQLAAYLRQESMLLAQSRKETPDLDSWQTPTAATFMVGLVGPPGAGKTTASEQLFSLLPSAQQFPMDGYHLSQKVLADLGLADRKGAPETFDVAGLLTDLRRLQAGEDPVYVPEFRREIEEPIAAGIRLTQGAAFTIVEGNYLLLDQDLWDRVAAHLDLVVYLDVDQEVRLERLVTRHMKHGRSRPEAIAWVNTVDEPNANLVSLTRARADVHVRL</sequence>
<dbReference type="InterPro" id="IPR027417">
    <property type="entry name" value="P-loop_NTPase"/>
</dbReference>
<reference evidence="2" key="1">
    <citation type="submission" date="2024-02" db="EMBL/GenBank/DDBJ databases">
        <title>Tomenella chthoni gen. nov. sp. nov., a member of the family Jonesiaceae isolated from bat guano.</title>
        <authorList>
            <person name="Miller S.L."/>
            <person name="King J."/>
            <person name="Sankaranarayanan K."/>
            <person name="Lawson P.A."/>
        </authorList>
    </citation>
    <scope>NUCLEOTIDE SEQUENCE</scope>
    <source>
        <strain evidence="2">BS-20</strain>
    </source>
</reference>
<dbReference type="GO" id="GO:0016301">
    <property type="term" value="F:kinase activity"/>
    <property type="evidence" value="ECO:0007669"/>
    <property type="project" value="UniProtKB-KW"/>
</dbReference>
<accession>A0AAU7DVG4</accession>
<dbReference type="Gene3D" id="3.40.50.300">
    <property type="entry name" value="P-loop containing nucleotide triphosphate hydrolases"/>
    <property type="match status" value="1"/>
</dbReference>
<dbReference type="SUPFAM" id="SSF52540">
    <property type="entry name" value="P-loop containing nucleoside triphosphate hydrolases"/>
    <property type="match status" value="1"/>
</dbReference>
<keyword evidence="2" id="KW-0418">Kinase</keyword>
<feature type="domain" description="Phosphoribulokinase/uridine kinase" evidence="1">
    <location>
        <begin position="46"/>
        <end position="223"/>
    </location>
</feature>
<dbReference type="EMBL" id="CP146203">
    <property type="protein sequence ID" value="XBH21833.1"/>
    <property type="molecule type" value="Genomic_DNA"/>
</dbReference>
<evidence type="ECO:0000313" key="2">
    <source>
        <dbReference type="EMBL" id="XBH21833.1"/>
    </source>
</evidence>
<protein>
    <submittedName>
        <fullName evidence="2">Nucleoside/nucleotide kinase family protein</fullName>
    </submittedName>
</protein>